<accession>A0A0A9BJ55</accession>
<reference evidence="2" key="2">
    <citation type="journal article" date="2015" name="Data Brief">
        <title>Shoot transcriptome of the giant reed, Arundo donax.</title>
        <authorList>
            <person name="Barrero R.A."/>
            <person name="Guerrero F.D."/>
            <person name="Moolhuijzen P."/>
            <person name="Goolsby J.A."/>
            <person name="Tidwell J."/>
            <person name="Bellgard S.E."/>
            <person name="Bellgard M.I."/>
        </authorList>
    </citation>
    <scope>NUCLEOTIDE SEQUENCE</scope>
    <source>
        <tissue evidence="2">Shoot tissue taken approximately 20 cm above the soil surface</tissue>
    </source>
</reference>
<keyword evidence="1" id="KW-1133">Transmembrane helix</keyword>
<keyword evidence="1" id="KW-0812">Transmembrane</keyword>
<evidence type="ECO:0000256" key="1">
    <source>
        <dbReference type="SAM" id="Phobius"/>
    </source>
</evidence>
<dbReference type="EMBL" id="GBRH01236650">
    <property type="protein sequence ID" value="JAD61245.1"/>
    <property type="molecule type" value="Transcribed_RNA"/>
</dbReference>
<protein>
    <submittedName>
        <fullName evidence="2">Uncharacterized protein</fullName>
    </submittedName>
</protein>
<sequence>MLRHLSELLRSCRLVEPSMDFSTKSCWLCAISSLIPLLCNMTFLLSMLRQLDIILADYSSHHFTFFSIVVLNSVAGFSIDVRRNGRPNNNYIFDHSHGH</sequence>
<feature type="transmembrane region" description="Helical" evidence="1">
    <location>
        <begin position="26"/>
        <end position="48"/>
    </location>
</feature>
<keyword evidence="1" id="KW-0472">Membrane</keyword>
<dbReference type="AlphaFoldDB" id="A0A0A9BJ55"/>
<feature type="transmembrane region" description="Helical" evidence="1">
    <location>
        <begin position="60"/>
        <end position="79"/>
    </location>
</feature>
<name>A0A0A9BJ55_ARUDO</name>
<proteinExistence type="predicted"/>
<evidence type="ECO:0000313" key="2">
    <source>
        <dbReference type="EMBL" id="JAD61245.1"/>
    </source>
</evidence>
<organism evidence="2">
    <name type="scientific">Arundo donax</name>
    <name type="common">Giant reed</name>
    <name type="synonym">Donax arundinaceus</name>
    <dbReference type="NCBI Taxonomy" id="35708"/>
    <lineage>
        <taxon>Eukaryota</taxon>
        <taxon>Viridiplantae</taxon>
        <taxon>Streptophyta</taxon>
        <taxon>Embryophyta</taxon>
        <taxon>Tracheophyta</taxon>
        <taxon>Spermatophyta</taxon>
        <taxon>Magnoliopsida</taxon>
        <taxon>Liliopsida</taxon>
        <taxon>Poales</taxon>
        <taxon>Poaceae</taxon>
        <taxon>PACMAD clade</taxon>
        <taxon>Arundinoideae</taxon>
        <taxon>Arundineae</taxon>
        <taxon>Arundo</taxon>
    </lineage>
</organism>
<reference evidence="2" key="1">
    <citation type="submission" date="2014-09" db="EMBL/GenBank/DDBJ databases">
        <authorList>
            <person name="Magalhaes I.L.F."/>
            <person name="Oliveira U."/>
            <person name="Santos F.R."/>
            <person name="Vidigal T.H.D.A."/>
            <person name="Brescovit A.D."/>
            <person name="Santos A.J."/>
        </authorList>
    </citation>
    <scope>NUCLEOTIDE SEQUENCE</scope>
    <source>
        <tissue evidence="2">Shoot tissue taken approximately 20 cm above the soil surface</tissue>
    </source>
</reference>